<reference evidence="1 2" key="1">
    <citation type="submission" date="2020-08" db="EMBL/GenBank/DDBJ databases">
        <title>Sequencing the genomes of 1000 actinobacteria strains.</title>
        <authorList>
            <person name="Klenk H.-P."/>
        </authorList>
    </citation>
    <scope>NUCLEOTIDE SEQUENCE [LARGE SCALE GENOMIC DNA]</scope>
    <source>
        <strain evidence="1 2">DSM 22826</strain>
    </source>
</reference>
<dbReference type="EMBL" id="JACHVS010000001">
    <property type="protein sequence ID" value="MBB2994919.1"/>
    <property type="molecule type" value="Genomic_DNA"/>
</dbReference>
<sequence>MGLPVRCRTGRPIFSAYLGSRKRFMPAGLRSLNTITY</sequence>
<dbReference type="AlphaFoldDB" id="A0A839QFK1"/>
<keyword evidence="2" id="KW-1185">Reference proteome</keyword>
<comment type="caution">
    <text evidence="1">The sequence shown here is derived from an EMBL/GenBank/DDBJ whole genome shotgun (WGS) entry which is preliminary data.</text>
</comment>
<organism evidence="1 2">
    <name type="scientific">Paeniglutamicibacter cryotolerans</name>
    <dbReference type="NCBI Taxonomy" id="670079"/>
    <lineage>
        <taxon>Bacteria</taxon>
        <taxon>Bacillati</taxon>
        <taxon>Actinomycetota</taxon>
        <taxon>Actinomycetes</taxon>
        <taxon>Micrococcales</taxon>
        <taxon>Micrococcaceae</taxon>
        <taxon>Paeniglutamicibacter</taxon>
    </lineage>
</organism>
<name>A0A839QFK1_9MICC</name>
<evidence type="ECO:0000313" key="1">
    <source>
        <dbReference type="EMBL" id="MBB2994919.1"/>
    </source>
</evidence>
<proteinExistence type="predicted"/>
<protein>
    <submittedName>
        <fullName evidence="1">Uncharacterized protein</fullName>
    </submittedName>
</protein>
<evidence type="ECO:0000313" key="2">
    <source>
        <dbReference type="Proteomes" id="UP000523000"/>
    </source>
</evidence>
<dbReference type="Proteomes" id="UP000523000">
    <property type="component" value="Unassembled WGS sequence"/>
</dbReference>
<accession>A0A839QFK1</accession>
<gene>
    <name evidence="1" type="ORF">E9229_001110</name>
</gene>